<accession>A0A6N8FF63</accession>
<dbReference type="Proteomes" id="UP000439994">
    <property type="component" value="Unassembled WGS sequence"/>
</dbReference>
<keyword evidence="1" id="KW-0812">Transmembrane</keyword>
<dbReference type="RefSeq" id="WP_155696036.1">
    <property type="nucleotide sequence ID" value="NZ_BAAAFQ010000004.1"/>
</dbReference>
<dbReference type="Pfam" id="PF04024">
    <property type="entry name" value="PspC"/>
    <property type="match status" value="1"/>
</dbReference>
<comment type="caution">
    <text evidence="3">The sequence shown here is derived from an EMBL/GenBank/DDBJ whole genome shotgun (WGS) entry which is preliminary data.</text>
</comment>
<dbReference type="OrthoDB" id="5772680at2"/>
<reference evidence="3 4" key="1">
    <citation type="submission" date="2019-11" db="EMBL/GenBank/DDBJ databases">
        <title>P. haliotis isolates from Z. marina roots.</title>
        <authorList>
            <person name="Cohen M."/>
            <person name="Jospin G."/>
            <person name="Eisen J.A."/>
            <person name="Coil D.A."/>
        </authorList>
    </citation>
    <scope>NUCLEOTIDE SEQUENCE [LARGE SCALE GENOMIC DNA]</scope>
    <source>
        <strain evidence="3 4">UCD-MCMsp1aY</strain>
    </source>
</reference>
<sequence length="69" mass="7617">MKNEYIGNPITKDALNRKLTGVCAGTAKHFNLPVWGVRAATVVFGLFYPGAAIFGYFLASILMPTKKYY</sequence>
<evidence type="ECO:0000313" key="4">
    <source>
        <dbReference type="Proteomes" id="UP000439994"/>
    </source>
</evidence>
<proteinExistence type="predicted"/>
<gene>
    <name evidence="3" type="ORF">GNP35_10495</name>
</gene>
<keyword evidence="1" id="KW-0472">Membrane</keyword>
<dbReference type="AlphaFoldDB" id="A0A6N8FF63"/>
<protein>
    <submittedName>
        <fullName evidence="3">PspC domain-containing protein</fullName>
    </submittedName>
</protein>
<evidence type="ECO:0000313" key="3">
    <source>
        <dbReference type="EMBL" id="MUH72891.1"/>
    </source>
</evidence>
<keyword evidence="4" id="KW-1185">Reference proteome</keyword>
<evidence type="ECO:0000259" key="2">
    <source>
        <dbReference type="Pfam" id="PF04024"/>
    </source>
</evidence>
<feature type="domain" description="Phage shock protein PspC N-terminal" evidence="2">
    <location>
        <begin position="10"/>
        <end position="65"/>
    </location>
</feature>
<keyword evidence="1" id="KW-1133">Transmembrane helix</keyword>
<organism evidence="3 4">
    <name type="scientific">Psychrosphaera haliotis</name>
    <dbReference type="NCBI Taxonomy" id="555083"/>
    <lineage>
        <taxon>Bacteria</taxon>
        <taxon>Pseudomonadati</taxon>
        <taxon>Pseudomonadota</taxon>
        <taxon>Gammaproteobacteria</taxon>
        <taxon>Alteromonadales</taxon>
        <taxon>Pseudoalteromonadaceae</taxon>
        <taxon>Psychrosphaera</taxon>
    </lineage>
</organism>
<feature type="transmembrane region" description="Helical" evidence="1">
    <location>
        <begin position="39"/>
        <end position="63"/>
    </location>
</feature>
<name>A0A6N8FF63_9GAMM</name>
<dbReference type="InterPro" id="IPR007168">
    <property type="entry name" value="Phageshock_PspC_N"/>
</dbReference>
<evidence type="ECO:0000256" key="1">
    <source>
        <dbReference type="SAM" id="Phobius"/>
    </source>
</evidence>
<dbReference type="EMBL" id="WOCD01000003">
    <property type="protein sequence ID" value="MUH72891.1"/>
    <property type="molecule type" value="Genomic_DNA"/>
</dbReference>